<sequence>MTKVTILRNANKYSDSPKIRNAGKAGRLSRMFEKSRKITALWEKAVVKPSKVDSAISLAGREKKLIDVANYHCTKGKAKSTMVRATQKRQMGCRELVRV</sequence>
<gene>
    <name evidence="1" type="ORF">BKK55_11150</name>
</gene>
<accession>A0A1V3JAL3</accession>
<proteinExistence type="predicted"/>
<name>A0A1V3JAL3_9PAST</name>
<comment type="caution">
    <text evidence="1">The sequence shown here is derived from an EMBL/GenBank/DDBJ whole genome shotgun (WGS) entry which is preliminary data.</text>
</comment>
<evidence type="ECO:0000313" key="1">
    <source>
        <dbReference type="EMBL" id="OOF53589.1"/>
    </source>
</evidence>
<dbReference type="Proteomes" id="UP000188541">
    <property type="component" value="Unassembled WGS sequence"/>
</dbReference>
<keyword evidence="2" id="KW-1185">Reference proteome</keyword>
<dbReference type="RefSeq" id="WP_077551761.1">
    <property type="nucleotide sequence ID" value="NZ_MLHO01000061.1"/>
</dbReference>
<organism evidence="1 2">
    <name type="scientific">Rodentibacter genomosp. 2</name>
    <dbReference type="NCBI Taxonomy" id="1908266"/>
    <lineage>
        <taxon>Bacteria</taxon>
        <taxon>Pseudomonadati</taxon>
        <taxon>Pseudomonadota</taxon>
        <taxon>Gammaproteobacteria</taxon>
        <taxon>Pasteurellales</taxon>
        <taxon>Pasteurellaceae</taxon>
        <taxon>Rodentibacter</taxon>
    </lineage>
</organism>
<protein>
    <submittedName>
        <fullName evidence="1">Uncharacterized protein</fullName>
    </submittedName>
</protein>
<reference evidence="1 2" key="1">
    <citation type="submission" date="2016-10" db="EMBL/GenBank/DDBJ databases">
        <title>Rodentibacter gen. nov. and new species.</title>
        <authorList>
            <person name="Christensen H."/>
        </authorList>
    </citation>
    <scope>NUCLEOTIDE SEQUENCE [LARGE SCALE GENOMIC DNA]</scope>
    <source>
        <strain evidence="1 2">1996246016</strain>
    </source>
</reference>
<evidence type="ECO:0000313" key="2">
    <source>
        <dbReference type="Proteomes" id="UP000188541"/>
    </source>
</evidence>
<dbReference type="EMBL" id="MLHO01000061">
    <property type="protein sequence ID" value="OOF53589.1"/>
    <property type="molecule type" value="Genomic_DNA"/>
</dbReference>
<dbReference type="OrthoDB" id="5687035at2"/>
<dbReference type="AlphaFoldDB" id="A0A1V3JAL3"/>